<evidence type="ECO:0000256" key="2">
    <source>
        <dbReference type="SAM" id="SignalP"/>
    </source>
</evidence>
<evidence type="ECO:0000313" key="5">
    <source>
        <dbReference type="Proteomes" id="UP000026249"/>
    </source>
</evidence>
<evidence type="ECO:0000259" key="3">
    <source>
        <dbReference type="Pfam" id="PF13505"/>
    </source>
</evidence>
<reference evidence="4 5" key="1">
    <citation type="submission" date="2014-03" db="EMBL/GenBank/DDBJ databases">
        <title>Draft Genome Sequence of Actibacterium mucosum KCTC 23349, a Marine Alphaproteobacterium with Complex Ionic Requirements Isolated from Mediterranean Seawater at Malvarrosa Beach, Valencia, Spain.</title>
        <authorList>
            <person name="Arahal D.R."/>
            <person name="Shao Z."/>
            <person name="Lai Q."/>
            <person name="Pujalte M.J."/>
        </authorList>
    </citation>
    <scope>NUCLEOTIDE SEQUENCE [LARGE SCALE GENOMIC DNA]</scope>
    <source>
        <strain evidence="4 5">KCTC 23349</strain>
    </source>
</reference>
<name>A0A037ZN88_9RHOB</name>
<sequence length="219" mass="23689">MKTALLATTAAIGVAVASTPAQAEFELSFFTGTQSAPHSDVSGNDPTGLGAFDFNSGWDGESFKPAPYYGFRAMWWQNENLGYGTTFTHSKIVADSADQAANGFNRLEFTDGLNFLTANVFYRWPEAQRRWTPYVGAGLGVALPHVDIDTGTSRTFEYQYAGPTVQVNAGISYALNDRWSIFGEYQGNYTSIDVDLNGGGSLKTDVITNALNAGVSLRF</sequence>
<dbReference type="Proteomes" id="UP000026249">
    <property type="component" value="Unassembled WGS sequence"/>
</dbReference>
<dbReference type="RefSeq" id="WP_035256022.1">
    <property type="nucleotide sequence ID" value="NZ_JFKE01000001.1"/>
</dbReference>
<dbReference type="InterPro" id="IPR027385">
    <property type="entry name" value="Beta-barrel_OMP"/>
</dbReference>
<dbReference type="STRING" id="1454373.ACMU_01085"/>
<evidence type="ECO:0000256" key="1">
    <source>
        <dbReference type="ARBA" id="ARBA00022729"/>
    </source>
</evidence>
<proteinExistence type="predicted"/>
<gene>
    <name evidence="4" type="ORF">ACMU_01085</name>
</gene>
<dbReference type="SUPFAM" id="SSF56925">
    <property type="entry name" value="OMPA-like"/>
    <property type="match status" value="1"/>
</dbReference>
<dbReference type="OrthoDB" id="9810784at2"/>
<dbReference type="AlphaFoldDB" id="A0A037ZN88"/>
<evidence type="ECO:0000313" key="4">
    <source>
        <dbReference type="EMBL" id="KAJ57115.1"/>
    </source>
</evidence>
<dbReference type="Pfam" id="PF13505">
    <property type="entry name" value="OMP_b-brl"/>
    <property type="match status" value="1"/>
</dbReference>
<dbReference type="Gene3D" id="2.40.160.20">
    <property type="match status" value="1"/>
</dbReference>
<accession>A0A037ZN88</accession>
<keyword evidence="5" id="KW-1185">Reference proteome</keyword>
<organism evidence="4 5">
    <name type="scientific">Actibacterium mucosum KCTC 23349</name>
    <dbReference type="NCBI Taxonomy" id="1454373"/>
    <lineage>
        <taxon>Bacteria</taxon>
        <taxon>Pseudomonadati</taxon>
        <taxon>Pseudomonadota</taxon>
        <taxon>Alphaproteobacteria</taxon>
        <taxon>Rhodobacterales</taxon>
        <taxon>Roseobacteraceae</taxon>
        <taxon>Actibacterium</taxon>
    </lineage>
</organism>
<feature type="domain" description="Outer membrane protein beta-barrel" evidence="3">
    <location>
        <begin position="11"/>
        <end position="219"/>
    </location>
</feature>
<keyword evidence="1 2" id="KW-0732">Signal</keyword>
<comment type="caution">
    <text evidence="4">The sequence shown here is derived from an EMBL/GenBank/DDBJ whole genome shotgun (WGS) entry which is preliminary data.</text>
</comment>
<dbReference type="InterPro" id="IPR011250">
    <property type="entry name" value="OMP/PagP_B-barrel"/>
</dbReference>
<feature type="signal peptide" evidence="2">
    <location>
        <begin position="1"/>
        <end position="23"/>
    </location>
</feature>
<feature type="chain" id="PRO_5001559663" evidence="2">
    <location>
        <begin position="24"/>
        <end position="219"/>
    </location>
</feature>
<dbReference type="EMBL" id="JFKE01000001">
    <property type="protein sequence ID" value="KAJ57115.1"/>
    <property type="molecule type" value="Genomic_DNA"/>
</dbReference>
<protein>
    <submittedName>
        <fullName evidence="4">Lipid A oxidase</fullName>
    </submittedName>
</protein>